<accession>A0A1C7N9P0</accession>
<evidence type="ECO:0000313" key="4">
    <source>
        <dbReference type="Proteomes" id="UP000093000"/>
    </source>
</evidence>
<dbReference type="STRING" id="101091.A0A1C7N9P0"/>
<evidence type="ECO:0000313" key="3">
    <source>
        <dbReference type="EMBL" id="OBZ85842.1"/>
    </source>
</evidence>
<feature type="domain" description="BRO1" evidence="2">
    <location>
        <begin position="1"/>
        <end position="270"/>
    </location>
</feature>
<dbReference type="Pfam" id="PF13949">
    <property type="entry name" value="ALIX_LYPXL_bnd"/>
    <property type="match status" value="1"/>
</dbReference>
<dbReference type="SMART" id="SM01041">
    <property type="entry name" value="BRO1"/>
    <property type="match status" value="1"/>
</dbReference>
<dbReference type="Gene3D" id="1.25.40.280">
    <property type="entry name" value="alix/aip1 like domains"/>
    <property type="match status" value="1"/>
</dbReference>
<dbReference type="Pfam" id="PF03097">
    <property type="entry name" value="BRO1"/>
    <property type="match status" value="1"/>
</dbReference>
<dbReference type="PANTHER" id="PTHR23030">
    <property type="entry name" value="PCD6 INTERACTING PROTEIN-RELATED"/>
    <property type="match status" value="1"/>
</dbReference>
<dbReference type="PROSITE" id="PS51180">
    <property type="entry name" value="BRO1"/>
    <property type="match status" value="1"/>
</dbReference>
<dbReference type="Gene3D" id="1.20.120.560">
    <property type="entry name" value="alix/aip1 in complex with the ypdl late domain"/>
    <property type="match status" value="1"/>
</dbReference>
<dbReference type="GO" id="GO:0005768">
    <property type="term" value="C:endosome"/>
    <property type="evidence" value="ECO:0007669"/>
    <property type="project" value="TreeGrafter"/>
</dbReference>
<sequence>MRKSCQFFQNAAGCLKYLAENIVPELREEPTQDLNIIAAIETLAMAQAHECIWTKAVMEHMKHGTIARLSLKVSDLYYNFSESASNLPGEWKLYAEIKFNYFRAEAQYQKANEAISSGKYGEEIARLRIAQSSNNLASQLIRDHPYLAHQTLVDRVASLGHSINRDIARAERDNDFVYMEAVPEPNQLAPILRSDMVKPVVPAFLLDPKYWLTLAERPNDEFFIKRPLFEKLLPFAVHQAIQTCNQKTESLVKTEICRKVKNLEESRQLLLQNLNLPYTIDIIDSVPSTLKEYAEEVQHEGGIQSLQDMLHVIQNLSQKTLNLVNEGFNVLEEENEQDVEMNRHFGKLWSRPTSRSLTQHLLTTGSQYNDTVQAAQKADRIVQAKVDTWSKAITMLSRPTDEIQQRLPNLNENDLGYQDIHKAILKIREAIRNLDKQALQQSDIEAEVLAKKSDDVSSTFIKRANEITRGSFVMKLEPELFEPEIEQHLSGYKSFQEAIAICEQKQDELLQTVSTLCEQLASIAQDMPILKKREKAISNLESAFAKFKEIRTNLVEGIKFYSQYIDTLTQFKDECNEFALSRKLESTELANGISPSRMLLLKK</sequence>
<dbReference type="Gene3D" id="1.20.140.50">
    <property type="entry name" value="alix/aip1 like domains"/>
    <property type="match status" value="1"/>
</dbReference>
<comment type="caution">
    <text evidence="3">The sequence shown here is derived from an EMBL/GenBank/DDBJ whole genome shotgun (WGS) entry which is preliminary data.</text>
</comment>
<evidence type="ECO:0000256" key="1">
    <source>
        <dbReference type="ARBA" id="ARBA00038154"/>
    </source>
</evidence>
<dbReference type="InterPro" id="IPR038499">
    <property type="entry name" value="BRO1_sf"/>
</dbReference>
<dbReference type="PANTHER" id="PTHR23030:SF39">
    <property type="entry name" value="PROGRAMMED CELL DEATH 6-INTERACTING PROTEIN"/>
    <property type="match status" value="1"/>
</dbReference>
<keyword evidence="4" id="KW-1185">Reference proteome</keyword>
<dbReference type="InterPro" id="IPR004328">
    <property type="entry name" value="BRO1_dom"/>
</dbReference>
<protein>
    <submittedName>
        <fullName evidence="3">pH-response regulator protein palA/RIM20</fullName>
    </submittedName>
</protein>
<dbReference type="EMBL" id="LUGH01000353">
    <property type="protein sequence ID" value="OBZ85842.1"/>
    <property type="molecule type" value="Genomic_DNA"/>
</dbReference>
<dbReference type="Proteomes" id="UP000093000">
    <property type="component" value="Unassembled WGS sequence"/>
</dbReference>
<dbReference type="OrthoDB" id="64867at2759"/>
<gene>
    <name evidence="3" type="primary">RIM20</name>
    <name evidence="3" type="ORF">A0J61_06111</name>
</gene>
<name>A0A1C7N9P0_9FUNG</name>
<evidence type="ECO:0000259" key="2">
    <source>
        <dbReference type="PROSITE" id="PS51180"/>
    </source>
</evidence>
<organism evidence="3 4">
    <name type="scientific">Choanephora cucurbitarum</name>
    <dbReference type="NCBI Taxonomy" id="101091"/>
    <lineage>
        <taxon>Eukaryota</taxon>
        <taxon>Fungi</taxon>
        <taxon>Fungi incertae sedis</taxon>
        <taxon>Mucoromycota</taxon>
        <taxon>Mucoromycotina</taxon>
        <taxon>Mucoromycetes</taxon>
        <taxon>Mucorales</taxon>
        <taxon>Mucorineae</taxon>
        <taxon>Choanephoraceae</taxon>
        <taxon>Choanephoroideae</taxon>
        <taxon>Choanephora</taxon>
    </lineage>
</organism>
<proteinExistence type="inferred from homology"/>
<comment type="similarity">
    <text evidence="1">Belongs to the palA/RIM20 family.</text>
</comment>
<dbReference type="AlphaFoldDB" id="A0A1C7N9P0"/>
<reference evidence="3 4" key="1">
    <citation type="submission" date="2016-03" db="EMBL/GenBank/DDBJ databases">
        <title>Choanephora cucurbitarum.</title>
        <authorList>
            <person name="Min B."/>
            <person name="Park H."/>
            <person name="Park J.-H."/>
            <person name="Shin H.-D."/>
            <person name="Choi I.-G."/>
        </authorList>
    </citation>
    <scope>NUCLEOTIDE SEQUENCE [LARGE SCALE GENOMIC DNA]</scope>
    <source>
        <strain evidence="3 4">KUS-F28377</strain>
    </source>
</reference>
<dbReference type="InParanoid" id="A0A1C7N9P0"/>
<dbReference type="InterPro" id="IPR025304">
    <property type="entry name" value="ALIX_V_dom"/>
</dbReference>